<gene>
    <name evidence="1" type="ORF">BDM02DRAFT_3062632</name>
</gene>
<reference evidence="1" key="1">
    <citation type="submission" date="2019-10" db="EMBL/GenBank/DDBJ databases">
        <authorList>
            <consortium name="DOE Joint Genome Institute"/>
            <person name="Kuo A."/>
            <person name="Miyauchi S."/>
            <person name="Kiss E."/>
            <person name="Drula E."/>
            <person name="Kohler A."/>
            <person name="Sanchez-Garcia M."/>
            <person name="Andreopoulos B."/>
            <person name="Barry K.W."/>
            <person name="Bonito G."/>
            <person name="Buee M."/>
            <person name="Carver A."/>
            <person name="Chen C."/>
            <person name="Cichocki N."/>
            <person name="Clum A."/>
            <person name="Culley D."/>
            <person name="Crous P.W."/>
            <person name="Fauchery L."/>
            <person name="Girlanda M."/>
            <person name="Hayes R."/>
            <person name="Keri Z."/>
            <person name="Labutti K."/>
            <person name="Lipzen A."/>
            <person name="Lombard V."/>
            <person name="Magnuson J."/>
            <person name="Maillard F."/>
            <person name="Morin E."/>
            <person name="Murat C."/>
            <person name="Nolan M."/>
            <person name="Ohm R."/>
            <person name="Pangilinan J."/>
            <person name="Pereira M."/>
            <person name="Perotto S."/>
            <person name="Peter M."/>
            <person name="Riley R."/>
            <person name="Sitrit Y."/>
            <person name="Stielow B."/>
            <person name="Szollosi G."/>
            <person name="Zifcakova L."/>
            <person name="Stursova M."/>
            <person name="Spatafora J.W."/>
            <person name="Tedersoo L."/>
            <person name="Vaario L.-M."/>
            <person name="Yamada A."/>
            <person name="Yan M."/>
            <person name="Wang P."/>
            <person name="Xu J."/>
            <person name="Bruns T."/>
            <person name="Baldrian P."/>
            <person name="Vilgalys R."/>
            <person name="Henrissat B."/>
            <person name="Grigoriev I.V."/>
            <person name="Hibbett D."/>
            <person name="Nagy L.G."/>
            <person name="Martin F.M."/>
        </authorList>
    </citation>
    <scope>NUCLEOTIDE SEQUENCE</scope>
    <source>
        <strain evidence="1">P2</strain>
    </source>
</reference>
<evidence type="ECO:0000313" key="2">
    <source>
        <dbReference type="Proteomes" id="UP000886501"/>
    </source>
</evidence>
<dbReference type="Proteomes" id="UP000886501">
    <property type="component" value="Unassembled WGS sequence"/>
</dbReference>
<accession>A0ACB6ZAP0</accession>
<comment type="caution">
    <text evidence="1">The sequence shown here is derived from an EMBL/GenBank/DDBJ whole genome shotgun (WGS) entry which is preliminary data.</text>
</comment>
<keyword evidence="2" id="KW-1185">Reference proteome</keyword>
<feature type="non-terminal residue" evidence="1">
    <location>
        <position position="66"/>
    </location>
</feature>
<dbReference type="EMBL" id="MU118057">
    <property type="protein sequence ID" value="KAF9646455.1"/>
    <property type="molecule type" value="Genomic_DNA"/>
</dbReference>
<protein>
    <submittedName>
        <fullName evidence="1">Uncharacterized protein</fullName>
    </submittedName>
</protein>
<reference evidence="1" key="2">
    <citation type="journal article" date="2020" name="Nat. Commun.">
        <title>Large-scale genome sequencing of mycorrhizal fungi provides insights into the early evolution of symbiotic traits.</title>
        <authorList>
            <person name="Miyauchi S."/>
            <person name="Kiss E."/>
            <person name="Kuo A."/>
            <person name="Drula E."/>
            <person name="Kohler A."/>
            <person name="Sanchez-Garcia M."/>
            <person name="Morin E."/>
            <person name="Andreopoulos B."/>
            <person name="Barry K.W."/>
            <person name="Bonito G."/>
            <person name="Buee M."/>
            <person name="Carver A."/>
            <person name="Chen C."/>
            <person name="Cichocki N."/>
            <person name="Clum A."/>
            <person name="Culley D."/>
            <person name="Crous P.W."/>
            <person name="Fauchery L."/>
            <person name="Girlanda M."/>
            <person name="Hayes R.D."/>
            <person name="Keri Z."/>
            <person name="LaButti K."/>
            <person name="Lipzen A."/>
            <person name="Lombard V."/>
            <person name="Magnuson J."/>
            <person name="Maillard F."/>
            <person name="Murat C."/>
            <person name="Nolan M."/>
            <person name="Ohm R.A."/>
            <person name="Pangilinan J."/>
            <person name="Pereira M.F."/>
            <person name="Perotto S."/>
            <person name="Peter M."/>
            <person name="Pfister S."/>
            <person name="Riley R."/>
            <person name="Sitrit Y."/>
            <person name="Stielow J.B."/>
            <person name="Szollosi G."/>
            <person name="Zifcakova L."/>
            <person name="Stursova M."/>
            <person name="Spatafora J.W."/>
            <person name="Tedersoo L."/>
            <person name="Vaario L.M."/>
            <person name="Yamada A."/>
            <person name="Yan M."/>
            <person name="Wang P."/>
            <person name="Xu J."/>
            <person name="Bruns T."/>
            <person name="Baldrian P."/>
            <person name="Vilgalys R."/>
            <person name="Dunand C."/>
            <person name="Henrissat B."/>
            <person name="Grigoriev I.V."/>
            <person name="Hibbett D."/>
            <person name="Nagy L.G."/>
            <person name="Martin F.M."/>
        </authorList>
    </citation>
    <scope>NUCLEOTIDE SEQUENCE</scope>
    <source>
        <strain evidence="1">P2</strain>
    </source>
</reference>
<sequence>MSRSFTYSRHYPTLSQVLFSPHTPYVPPHASPFAMFVWRRRIWLECTIGLVGMEPWEKYFVGQFLH</sequence>
<organism evidence="1 2">
    <name type="scientific">Thelephora ganbajun</name>
    <name type="common">Ganba fungus</name>
    <dbReference type="NCBI Taxonomy" id="370292"/>
    <lineage>
        <taxon>Eukaryota</taxon>
        <taxon>Fungi</taxon>
        <taxon>Dikarya</taxon>
        <taxon>Basidiomycota</taxon>
        <taxon>Agaricomycotina</taxon>
        <taxon>Agaricomycetes</taxon>
        <taxon>Thelephorales</taxon>
        <taxon>Thelephoraceae</taxon>
        <taxon>Thelephora</taxon>
    </lineage>
</organism>
<name>A0ACB6ZAP0_THEGA</name>
<proteinExistence type="predicted"/>
<evidence type="ECO:0000313" key="1">
    <source>
        <dbReference type="EMBL" id="KAF9646455.1"/>
    </source>
</evidence>